<accession>A0ABM0UIX9</accession>
<evidence type="ECO:0000256" key="1">
    <source>
        <dbReference type="ARBA" id="ARBA00023027"/>
    </source>
</evidence>
<keyword evidence="1" id="KW-0520">NAD</keyword>
<dbReference type="PROSITE" id="PS50104">
    <property type="entry name" value="TIR"/>
    <property type="match status" value="1"/>
</dbReference>
<organism evidence="4 5">
    <name type="scientific">Camelina sativa</name>
    <name type="common">False flax</name>
    <name type="synonym">Myagrum sativum</name>
    <dbReference type="NCBI Taxonomy" id="90675"/>
    <lineage>
        <taxon>Eukaryota</taxon>
        <taxon>Viridiplantae</taxon>
        <taxon>Streptophyta</taxon>
        <taxon>Embryophyta</taxon>
        <taxon>Tracheophyta</taxon>
        <taxon>Spermatophyta</taxon>
        <taxon>Magnoliopsida</taxon>
        <taxon>eudicotyledons</taxon>
        <taxon>Gunneridae</taxon>
        <taxon>Pentapetalae</taxon>
        <taxon>rosids</taxon>
        <taxon>malvids</taxon>
        <taxon>Brassicales</taxon>
        <taxon>Brassicaceae</taxon>
        <taxon>Camelineae</taxon>
        <taxon>Camelina</taxon>
    </lineage>
</organism>
<keyword evidence="2" id="KW-0812">Transmembrane</keyword>
<proteinExistence type="predicted"/>
<feature type="transmembrane region" description="Helical" evidence="2">
    <location>
        <begin position="198"/>
        <end position="218"/>
    </location>
</feature>
<gene>
    <name evidence="5" type="primary">LOC104724942</name>
</gene>
<feature type="domain" description="TIR" evidence="3">
    <location>
        <begin position="11"/>
        <end position="185"/>
    </location>
</feature>
<dbReference type="PANTHER" id="PTHR32009">
    <property type="entry name" value="TMV RESISTANCE PROTEIN N-LIKE"/>
    <property type="match status" value="1"/>
</dbReference>
<dbReference type="InterPro" id="IPR000157">
    <property type="entry name" value="TIR_dom"/>
</dbReference>
<dbReference type="Pfam" id="PF01582">
    <property type="entry name" value="TIR"/>
    <property type="match status" value="1"/>
</dbReference>
<dbReference type="InterPro" id="IPR035897">
    <property type="entry name" value="Toll_tir_struct_dom_sf"/>
</dbReference>
<reference evidence="5" key="2">
    <citation type="submission" date="2025-08" db="UniProtKB">
        <authorList>
            <consortium name="RefSeq"/>
        </authorList>
    </citation>
    <scope>IDENTIFICATION</scope>
    <source>
        <tissue evidence="5">Leaf</tissue>
    </source>
</reference>
<keyword evidence="4" id="KW-1185">Reference proteome</keyword>
<evidence type="ECO:0000313" key="5">
    <source>
        <dbReference type="RefSeq" id="XP_010441816.1"/>
    </source>
</evidence>
<sequence>MGAAFSQAGDRRPQVFLNYRKEELRHTFVKRLLTELKRNNVNYFIDDKAQKGKPITDLFDKIEESAIALAIFSKRYSESKWCLDELVRMKECVEAGELMVIPIFVNVTPSQVKNFNGVFGLTFQKLRNKYGKVQIQKWKEAVEYIAGISGMVWNDRYPDYGFTHPCSLSDDVLVMRTTREVKKELLRRDPNYGKTEHVGSGVTLLVSTTLAFFCGFFLPKLLFTDGNLRFAASWLVGLFVFCKAFQMKTTTCDHNIITSLDTLRKMWYYYRIPKNVDKRNSKIRKG</sequence>
<dbReference type="SMART" id="SM00255">
    <property type="entry name" value="TIR"/>
    <property type="match status" value="1"/>
</dbReference>
<dbReference type="RefSeq" id="XP_010441816.1">
    <property type="nucleotide sequence ID" value="XM_010443514.2"/>
</dbReference>
<dbReference type="Gene3D" id="3.40.50.10140">
    <property type="entry name" value="Toll/interleukin-1 receptor homology (TIR) domain"/>
    <property type="match status" value="1"/>
</dbReference>
<name>A0ABM0UIX9_CAMSA</name>
<dbReference type="Proteomes" id="UP000694864">
    <property type="component" value="Chromosome 11"/>
</dbReference>
<keyword evidence="2" id="KW-1133">Transmembrane helix</keyword>
<evidence type="ECO:0000313" key="4">
    <source>
        <dbReference type="Proteomes" id="UP000694864"/>
    </source>
</evidence>
<protein>
    <submittedName>
        <fullName evidence="5">Disease resistance-like protein CSA1</fullName>
    </submittedName>
</protein>
<evidence type="ECO:0000259" key="3">
    <source>
        <dbReference type="PROSITE" id="PS50104"/>
    </source>
</evidence>
<reference evidence="4" key="1">
    <citation type="journal article" date="2014" name="Nat. Commun.">
        <title>The emerging biofuel crop Camelina sativa retains a highly undifferentiated hexaploid genome structure.</title>
        <authorList>
            <person name="Kagale S."/>
            <person name="Koh C."/>
            <person name="Nixon J."/>
            <person name="Bollina V."/>
            <person name="Clarke W.E."/>
            <person name="Tuteja R."/>
            <person name="Spillane C."/>
            <person name="Robinson S.J."/>
            <person name="Links M.G."/>
            <person name="Clarke C."/>
            <person name="Higgins E.E."/>
            <person name="Huebert T."/>
            <person name="Sharpe A.G."/>
            <person name="Parkin I.A."/>
        </authorList>
    </citation>
    <scope>NUCLEOTIDE SEQUENCE [LARGE SCALE GENOMIC DNA]</scope>
    <source>
        <strain evidence="4">cv. DH55</strain>
    </source>
</reference>
<keyword evidence="2" id="KW-0472">Membrane</keyword>
<dbReference type="GeneID" id="104724942"/>
<dbReference type="PANTHER" id="PTHR32009:SF109">
    <property type="entry name" value="TOLL-INTERLEUKIN-RESISTANCE (TIR) DOMAIN FAMILY PROTEIN"/>
    <property type="match status" value="1"/>
</dbReference>
<evidence type="ECO:0000256" key="2">
    <source>
        <dbReference type="SAM" id="Phobius"/>
    </source>
</evidence>
<feature type="transmembrane region" description="Helical" evidence="2">
    <location>
        <begin position="230"/>
        <end position="247"/>
    </location>
</feature>
<dbReference type="SUPFAM" id="SSF52200">
    <property type="entry name" value="Toll/Interleukin receptor TIR domain"/>
    <property type="match status" value="1"/>
</dbReference>